<reference evidence="1 2" key="1">
    <citation type="journal article" date="2021" name="ACS Chem. Biol.">
        <title>Genomic-Led Discovery of a Novel Glycopeptide Antibiotic by Nonomuraea coxensis DSM 45129.</title>
        <authorList>
            <person name="Yushchuk O."/>
            <person name="Vior N.M."/>
            <person name="Andreo-Vidal A."/>
            <person name="Berini F."/>
            <person name="Ruckert C."/>
            <person name="Busche T."/>
            <person name="Binda E."/>
            <person name="Kalinowski J."/>
            <person name="Truman A.W."/>
            <person name="Marinelli F."/>
        </authorList>
    </citation>
    <scope>NUCLEOTIDE SEQUENCE [LARGE SCALE GENOMIC DNA]</scope>
    <source>
        <strain evidence="1 2">DSM 45129</strain>
    </source>
</reference>
<protein>
    <submittedName>
        <fullName evidence="1">Uncharacterized protein</fullName>
    </submittedName>
</protein>
<evidence type="ECO:0000313" key="2">
    <source>
        <dbReference type="Proteomes" id="UP000824681"/>
    </source>
</evidence>
<evidence type="ECO:0000313" key="1">
    <source>
        <dbReference type="EMBL" id="QYC41830.1"/>
    </source>
</evidence>
<proteinExistence type="predicted"/>
<keyword evidence="2" id="KW-1185">Reference proteome</keyword>
<organism evidence="1 2">
    <name type="scientific">Nonomuraea coxensis DSM 45129</name>
    <dbReference type="NCBI Taxonomy" id="1122611"/>
    <lineage>
        <taxon>Bacteria</taxon>
        <taxon>Bacillati</taxon>
        <taxon>Actinomycetota</taxon>
        <taxon>Actinomycetes</taxon>
        <taxon>Streptosporangiales</taxon>
        <taxon>Streptosporangiaceae</taxon>
        <taxon>Nonomuraea</taxon>
    </lineage>
</organism>
<gene>
    <name evidence="1" type="ORF">Nocox_21120</name>
</gene>
<accession>A0ABX8U262</accession>
<dbReference type="Proteomes" id="UP000824681">
    <property type="component" value="Chromosome"/>
</dbReference>
<sequence length="36" mass="4280">MWEYITGITDAERERLRAERIAAGEAYDSDWWSESD</sequence>
<dbReference type="EMBL" id="CP068985">
    <property type="protein sequence ID" value="QYC41830.1"/>
    <property type="molecule type" value="Genomic_DNA"/>
</dbReference>
<name>A0ABX8U262_9ACTN</name>